<dbReference type="SUPFAM" id="SSF81901">
    <property type="entry name" value="HCP-like"/>
    <property type="match status" value="1"/>
</dbReference>
<dbReference type="SMART" id="SM00671">
    <property type="entry name" value="SEL1"/>
    <property type="match status" value="1"/>
</dbReference>
<feature type="compositionally biased region" description="Acidic residues" evidence="1">
    <location>
        <begin position="216"/>
        <end position="226"/>
    </location>
</feature>
<organism evidence="4 5">
    <name type="scientific">Sandaracinobacter neustonicus</name>
    <dbReference type="NCBI Taxonomy" id="1715348"/>
    <lineage>
        <taxon>Bacteria</taxon>
        <taxon>Pseudomonadati</taxon>
        <taxon>Pseudomonadota</taxon>
        <taxon>Alphaproteobacteria</taxon>
        <taxon>Sphingomonadales</taxon>
        <taxon>Sphingosinicellaceae</taxon>
        <taxon>Sandaracinobacter</taxon>
    </lineage>
</organism>
<evidence type="ECO:0000313" key="4">
    <source>
        <dbReference type="EMBL" id="TPE60458.1"/>
    </source>
</evidence>
<feature type="signal peptide" evidence="2">
    <location>
        <begin position="1"/>
        <end position="24"/>
    </location>
</feature>
<dbReference type="Gene3D" id="1.25.40.10">
    <property type="entry name" value="Tetratricopeptide repeat domain"/>
    <property type="match status" value="1"/>
</dbReference>
<dbReference type="PANTHER" id="PTHR45011">
    <property type="entry name" value="DAP3-BINDING CELL DEATH ENHANCER 1"/>
    <property type="match status" value="1"/>
</dbReference>
<dbReference type="Pfam" id="PF08238">
    <property type="entry name" value="Sel1"/>
    <property type="match status" value="2"/>
</dbReference>
<dbReference type="PANTHER" id="PTHR45011:SF1">
    <property type="entry name" value="DAP3-BINDING CELL DEATH ENHANCER 1"/>
    <property type="match status" value="1"/>
</dbReference>
<feature type="region of interest" description="Disordered" evidence="1">
    <location>
        <begin position="207"/>
        <end position="257"/>
    </location>
</feature>
<dbReference type="Gene3D" id="3.30.70.1070">
    <property type="entry name" value="Sporulation related repeat"/>
    <property type="match status" value="1"/>
</dbReference>
<dbReference type="InterPro" id="IPR036680">
    <property type="entry name" value="SPOR-like_sf"/>
</dbReference>
<comment type="caution">
    <text evidence="4">The sequence shown here is derived from an EMBL/GenBank/DDBJ whole genome shotgun (WGS) entry which is preliminary data.</text>
</comment>
<evidence type="ECO:0000256" key="1">
    <source>
        <dbReference type="SAM" id="MobiDB-lite"/>
    </source>
</evidence>
<dbReference type="GO" id="GO:0042834">
    <property type="term" value="F:peptidoglycan binding"/>
    <property type="evidence" value="ECO:0007669"/>
    <property type="project" value="InterPro"/>
</dbReference>
<proteinExistence type="predicted"/>
<feature type="domain" description="SPOR" evidence="3">
    <location>
        <begin position="267"/>
        <end position="346"/>
    </location>
</feature>
<dbReference type="SUPFAM" id="SSF110997">
    <property type="entry name" value="Sporulation related repeat"/>
    <property type="match status" value="1"/>
</dbReference>
<feature type="compositionally biased region" description="Low complexity" evidence="1">
    <location>
        <begin position="239"/>
        <end position="254"/>
    </location>
</feature>
<dbReference type="Pfam" id="PF05036">
    <property type="entry name" value="SPOR"/>
    <property type="match status" value="1"/>
</dbReference>
<dbReference type="Proteomes" id="UP000319897">
    <property type="component" value="Unassembled WGS sequence"/>
</dbReference>
<dbReference type="InterPro" id="IPR011990">
    <property type="entry name" value="TPR-like_helical_dom_sf"/>
</dbReference>
<evidence type="ECO:0000259" key="3">
    <source>
        <dbReference type="PROSITE" id="PS51724"/>
    </source>
</evidence>
<dbReference type="InterPro" id="IPR052748">
    <property type="entry name" value="ISR_Activator"/>
</dbReference>
<protein>
    <recommendedName>
        <fullName evidence="3">SPOR domain-containing protein</fullName>
    </recommendedName>
</protein>
<sequence>MIRRLLFPSAMFVAALLGPVALHASVDSGIAKWRAGDWEAAVADWVTPAARGDAEALFNMGQAYRLGRGVPQNRATALDYYRRAAEKGHVAATANLGITLWQDGRKTEGLIRLREAADKGDLRASYVLGVATFEGDTAPRNPALGYAYVVRAREGGLSLASGQAARMATRMSADDRARGDAAARALAAGRPVAVVLAEMAVPPPAPSVEIAAAPDSGEDAAEESAADDGVPAKAPPAKPAAAKPAPTRPAPAKEAPVKEVAAKDAAAESAEGWKVQLGAYANERAARTAWATLVSQSAALLKGKTPIYAPRGGLVRLQVGPFDARDPAADLCAKLSAAGRPCFVTK</sequence>
<dbReference type="PROSITE" id="PS51724">
    <property type="entry name" value="SPOR"/>
    <property type="match status" value="1"/>
</dbReference>
<gene>
    <name evidence="4" type="ORF">FJQ54_10635</name>
</gene>
<name>A0A501XIH2_9SPHN</name>
<reference evidence="4 5" key="1">
    <citation type="submission" date="2019-06" db="EMBL/GenBank/DDBJ databases">
        <authorList>
            <person name="Lee I."/>
            <person name="Jang G.I."/>
            <person name="Hwang C.Y."/>
        </authorList>
    </citation>
    <scope>NUCLEOTIDE SEQUENCE [LARGE SCALE GENOMIC DNA]</scope>
    <source>
        <strain evidence="4 5">PAMC 28131</strain>
    </source>
</reference>
<keyword evidence="5" id="KW-1185">Reference proteome</keyword>
<dbReference type="InterPro" id="IPR007730">
    <property type="entry name" value="SPOR-like_dom"/>
</dbReference>
<dbReference type="RefSeq" id="WP_140928394.1">
    <property type="nucleotide sequence ID" value="NZ_VFSU01000026.1"/>
</dbReference>
<feature type="chain" id="PRO_5021186438" description="SPOR domain-containing protein" evidence="2">
    <location>
        <begin position="25"/>
        <end position="346"/>
    </location>
</feature>
<dbReference type="InterPro" id="IPR006597">
    <property type="entry name" value="Sel1-like"/>
</dbReference>
<accession>A0A501XIH2</accession>
<evidence type="ECO:0000313" key="5">
    <source>
        <dbReference type="Proteomes" id="UP000319897"/>
    </source>
</evidence>
<dbReference type="OrthoDB" id="112232at2"/>
<evidence type="ECO:0000256" key="2">
    <source>
        <dbReference type="SAM" id="SignalP"/>
    </source>
</evidence>
<dbReference type="AlphaFoldDB" id="A0A501XIH2"/>
<dbReference type="EMBL" id="VFSU01000026">
    <property type="protein sequence ID" value="TPE60458.1"/>
    <property type="molecule type" value="Genomic_DNA"/>
</dbReference>
<keyword evidence="2" id="KW-0732">Signal</keyword>